<evidence type="ECO:0000256" key="4">
    <source>
        <dbReference type="ARBA" id="ARBA00022989"/>
    </source>
</evidence>
<feature type="chain" id="PRO_5043943257" evidence="8">
    <location>
        <begin position="21"/>
        <end position="413"/>
    </location>
</feature>
<dbReference type="AlphaFoldDB" id="A0AAV2TJC1"/>
<keyword evidence="4 7" id="KW-1133">Transmembrane helix</keyword>
<protein>
    <submittedName>
        <fullName evidence="9">Uncharacterized protein</fullName>
    </submittedName>
</protein>
<evidence type="ECO:0000256" key="5">
    <source>
        <dbReference type="ARBA" id="ARBA00023136"/>
    </source>
</evidence>
<sequence length="413" mass="44386">MLRLLLSFVLLVGLCPGVFGHRPRETSNRELSTLVTKTNESANNSTRPAFSQAVGLGFVATTVTNLAAAGGLAFFPLRKYKIYPVIVSFMVATAVGALFTNAVMMLFPEALGLDELVDDVAKTWYVPFSVACCGGCFLFFVLEFLFTRIKIKLERRSLGKAQRSGSSSPETGRFPANNEAPARSETETPSAGTLTSGVNDNRHGNMNSASLSLSTEQVSLAVAAQDESQGIYSKLKPRFTFTTPHLCSKLGGLEPVVWMVLIGDGVHNFMDGLSIGASFTKCITTGISISLGVLCEELPHELGDLAVLLHSGMSIWLAVVFNLASACTAYLGFALGVCIGELPSGSRYVFAVTTGFFLYISLADMLREVHRTQEAMEGNDKHMMILFLVHCGGLLFGFSCILTIALISDLISI</sequence>
<dbReference type="EMBL" id="CAXLJL010000323">
    <property type="protein sequence ID" value="CAL5136472.1"/>
    <property type="molecule type" value="Genomic_DNA"/>
</dbReference>
<dbReference type="InterPro" id="IPR050799">
    <property type="entry name" value="ZIP_Transporter"/>
</dbReference>
<dbReference type="GO" id="GO:0005886">
    <property type="term" value="C:plasma membrane"/>
    <property type="evidence" value="ECO:0007669"/>
    <property type="project" value="TreeGrafter"/>
</dbReference>
<dbReference type="GO" id="GO:0005385">
    <property type="term" value="F:zinc ion transmembrane transporter activity"/>
    <property type="evidence" value="ECO:0007669"/>
    <property type="project" value="TreeGrafter"/>
</dbReference>
<evidence type="ECO:0000256" key="2">
    <source>
        <dbReference type="ARBA" id="ARBA00006939"/>
    </source>
</evidence>
<evidence type="ECO:0000313" key="9">
    <source>
        <dbReference type="EMBL" id="CAL5136472.1"/>
    </source>
</evidence>
<comment type="similarity">
    <text evidence="2">Belongs to the ZIP transporter (TC 2.A.5) family.</text>
</comment>
<evidence type="ECO:0000256" key="8">
    <source>
        <dbReference type="SAM" id="SignalP"/>
    </source>
</evidence>
<feature type="transmembrane region" description="Helical" evidence="7">
    <location>
        <begin position="387"/>
        <end position="407"/>
    </location>
</feature>
<feature type="transmembrane region" description="Helical" evidence="7">
    <location>
        <begin position="53"/>
        <end position="75"/>
    </location>
</feature>
<dbReference type="PANTHER" id="PTHR12191:SF37">
    <property type="entry name" value="ZINC TRANSPORTER FOI"/>
    <property type="match status" value="1"/>
</dbReference>
<evidence type="ECO:0000256" key="1">
    <source>
        <dbReference type="ARBA" id="ARBA00004141"/>
    </source>
</evidence>
<comment type="caution">
    <text evidence="9">The sequence shown here is derived from an EMBL/GenBank/DDBJ whole genome shotgun (WGS) entry which is preliminary data.</text>
</comment>
<name>A0AAV2TJC1_CALDB</name>
<evidence type="ECO:0000256" key="6">
    <source>
        <dbReference type="SAM" id="MobiDB-lite"/>
    </source>
</evidence>
<evidence type="ECO:0000256" key="7">
    <source>
        <dbReference type="SAM" id="Phobius"/>
    </source>
</evidence>
<dbReference type="GO" id="GO:0030003">
    <property type="term" value="P:intracellular monoatomic cation homeostasis"/>
    <property type="evidence" value="ECO:0007669"/>
    <property type="project" value="TreeGrafter"/>
</dbReference>
<keyword evidence="8" id="KW-0732">Signal</keyword>
<dbReference type="GO" id="GO:0071578">
    <property type="term" value="P:zinc ion import across plasma membrane"/>
    <property type="evidence" value="ECO:0007669"/>
    <property type="project" value="TreeGrafter"/>
</dbReference>
<dbReference type="Pfam" id="PF02535">
    <property type="entry name" value="Zip"/>
    <property type="match status" value="1"/>
</dbReference>
<keyword evidence="5 7" id="KW-0472">Membrane</keyword>
<comment type="subcellular location">
    <subcellularLocation>
        <location evidence="1">Membrane</location>
        <topology evidence="1">Multi-pass membrane protein</topology>
    </subcellularLocation>
</comment>
<evidence type="ECO:0000313" key="10">
    <source>
        <dbReference type="Proteomes" id="UP001497525"/>
    </source>
</evidence>
<feature type="transmembrane region" description="Helical" evidence="7">
    <location>
        <begin position="124"/>
        <end position="146"/>
    </location>
</feature>
<gene>
    <name evidence="9" type="ORF">CDAUBV1_LOCUS10561</name>
</gene>
<dbReference type="PANTHER" id="PTHR12191">
    <property type="entry name" value="SOLUTE CARRIER FAMILY 39"/>
    <property type="match status" value="1"/>
</dbReference>
<reference evidence="9" key="1">
    <citation type="submission" date="2024-06" db="EMBL/GenBank/DDBJ databases">
        <authorList>
            <person name="Liu X."/>
            <person name="Lenzi L."/>
            <person name="Haldenby T S."/>
            <person name="Uol C."/>
        </authorList>
    </citation>
    <scope>NUCLEOTIDE SEQUENCE</scope>
</reference>
<dbReference type="InterPro" id="IPR003689">
    <property type="entry name" value="ZIP"/>
</dbReference>
<feature type="transmembrane region" description="Helical" evidence="7">
    <location>
        <begin position="315"/>
        <end position="336"/>
    </location>
</feature>
<proteinExistence type="inferred from homology"/>
<feature type="compositionally biased region" description="Polar residues" evidence="6">
    <location>
        <begin position="187"/>
        <end position="201"/>
    </location>
</feature>
<feature type="region of interest" description="Disordered" evidence="6">
    <location>
        <begin position="160"/>
        <end position="201"/>
    </location>
</feature>
<accession>A0AAV2TJC1</accession>
<evidence type="ECO:0000256" key="3">
    <source>
        <dbReference type="ARBA" id="ARBA00022692"/>
    </source>
</evidence>
<organism evidence="9 10">
    <name type="scientific">Calicophoron daubneyi</name>
    <name type="common">Rumen fluke</name>
    <name type="synonym">Paramphistomum daubneyi</name>
    <dbReference type="NCBI Taxonomy" id="300641"/>
    <lineage>
        <taxon>Eukaryota</taxon>
        <taxon>Metazoa</taxon>
        <taxon>Spiralia</taxon>
        <taxon>Lophotrochozoa</taxon>
        <taxon>Platyhelminthes</taxon>
        <taxon>Trematoda</taxon>
        <taxon>Digenea</taxon>
        <taxon>Plagiorchiida</taxon>
        <taxon>Pronocephalata</taxon>
        <taxon>Paramphistomoidea</taxon>
        <taxon>Paramphistomidae</taxon>
        <taxon>Calicophoron</taxon>
    </lineage>
</organism>
<keyword evidence="3 7" id="KW-0812">Transmembrane</keyword>
<feature type="transmembrane region" description="Helical" evidence="7">
    <location>
        <begin position="348"/>
        <end position="366"/>
    </location>
</feature>
<feature type="signal peptide" evidence="8">
    <location>
        <begin position="1"/>
        <end position="20"/>
    </location>
</feature>
<dbReference type="GO" id="GO:0140410">
    <property type="term" value="F:monoatomic cation:bicarbonate symporter activity"/>
    <property type="evidence" value="ECO:0007669"/>
    <property type="project" value="TreeGrafter"/>
</dbReference>
<dbReference type="Proteomes" id="UP001497525">
    <property type="component" value="Unassembled WGS sequence"/>
</dbReference>
<feature type="transmembrane region" description="Helical" evidence="7">
    <location>
        <begin position="82"/>
        <end position="104"/>
    </location>
</feature>